<feature type="transmembrane region" description="Helical" evidence="6">
    <location>
        <begin position="223"/>
        <end position="242"/>
    </location>
</feature>
<evidence type="ECO:0000313" key="8">
    <source>
        <dbReference type="EMBL" id="OIQ83508.1"/>
    </source>
</evidence>
<keyword evidence="5 6" id="KW-0472">Membrane</keyword>
<gene>
    <name evidence="8" type="primary">ccs1_2</name>
    <name evidence="8" type="ORF">GALL_346810</name>
</gene>
<evidence type="ECO:0000256" key="2">
    <source>
        <dbReference type="ARBA" id="ARBA00022692"/>
    </source>
</evidence>
<accession>A0A1J5QUJ1</accession>
<dbReference type="PANTHER" id="PTHR31566">
    <property type="entry name" value="CYTOCHROME C BIOGENESIS PROTEIN CCS1, CHLOROPLASTIC"/>
    <property type="match status" value="1"/>
</dbReference>
<evidence type="ECO:0000259" key="7">
    <source>
        <dbReference type="Pfam" id="PF05140"/>
    </source>
</evidence>
<keyword evidence="2 6" id="KW-0812">Transmembrane</keyword>
<comment type="subcellular location">
    <subcellularLocation>
        <location evidence="1">Membrane</location>
        <topology evidence="1">Multi-pass membrane protein</topology>
    </subcellularLocation>
</comment>
<evidence type="ECO:0000256" key="6">
    <source>
        <dbReference type="SAM" id="Phobius"/>
    </source>
</evidence>
<sequence>MSGYRPDGLEDAFTADASERAGATARGAATDVDAVPAGAEMTPDVQVPRIGLVGWLRWVWRQLSSMRVALMLLMLLAVAAVPGTIFPQNAQDPAKVAAYLADHQALGPWLERLQLFDVYSSVWFSAIYLLLFVSLVACIVPRTRVHLTALRARPPRVPRRFERLPAQGGLTTTATPQQVVDSAAAALRGPWRRLPRFRVDVSTEGGEATVAAERGYLRETGNLVFHLSLVGLLIAIATGQMLHYRGQALVVQGHGFANAVVDYDTFERGTAFNPSSLVPFSLRLDSFSARFSPVSLQPRDFTADVTVTQPDGSARAQQIKVNHPLDVGGANIYLQGNGYAPDVVVRDSAGNVAFSGPVPFLPQNSVYTSLGVIKVPDVTSGDQIGFRAALLPTAQQDTDGVWQSVAPQPANPLMVLTVWTGNLGLDTGVPQNVYKLDTSHLKQVMGSDGQAVSLKVQPGETVDLPNGLGTLTFKALPRYVALDLRYDPALTEVLVFALLALAGLATSLFTPRRRVWLRAAVAADGRTVVTAAALARGDDIGLQPELDRVLAVVGRDLGIAEDEIARVAAVGDDASAVHDARAAQENEDPEEHR</sequence>
<dbReference type="InterPro" id="IPR023494">
    <property type="entry name" value="Cyt_c_bgen_Ccs1/CcsB/ResB"/>
</dbReference>
<comment type="caution">
    <text evidence="8">The sequence shown here is derived from an EMBL/GenBank/DDBJ whole genome shotgun (WGS) entry which is preliminary data.</text>
</comment>
<proteinExistence type="predicted"/>
<dbReference type="GO" id="GO:0017004">
    <property type="term" value="P:cytochrome complex assembly"/>
    <property type="evidence" value="ECO:0007669"/>
    <property type="project" value="UniProtKB-KW"/>
</dbReference>
<keyword evidence="4 6" id="KW-1133">Transmembrane helix</keyword>
<feature type="domain" description="ResB-like" evidence="7">
    <location>
        <begin position="66"/>
        <end position="547"/>
    </location>
</feature>
<dbReference type="AlphaFoldDB" id="A0A1J5QUJ1"/>
<evidence type="ECO:0000256" key="1">
    <source>
        <dbReference type="ARBA" id="ARBA00004141"/>
    </source>
</evidence>
<dbReference type="Pfam" id="PF05140">
    <property type="entry name" value="ResB"/>
    <property type="match status" value="1"/>
</dbReference>
<feature type="transmembrane region" description="Helical" evidence="6">
    <location>
        <begin position="68"/>
        <end position="86"/>
    </location>
</feature>
<dbReference type="PANTHER" id="PTHR31566:SF0">
    <property type="entry name" value="CYTOCHROME C BIOGENESIS PROTEIN CCS1, CHLOROPLASTIC"/>
    <property type="match status" value="1"/>
</dbReference>
<reference evidence="8" key="1">
    <citation type="submission" date="2016-10" db="EMBL/GenBank/DDBJ databases">
        <title>Sequence of Gallionella enrichment culture.</title>
        <authorList>
            <person name="Poehlein A."/>
            <person name="Muehling M."/>
            <person name="Daniel R."/>
        </authorList>
    </citation>
    <scope>NUCLEOTIDE SEQUENCE</scope>
</reference>
<dbReference type="EMBL" id="MLJW01000696">
    <property type="protein sequence ID" value="OIQ83508.1"/>
    <property type="molecule type" value="Genomic_DNA"/>
</dbReference>
<name>A0A1J5QUJ1_9ZZZZ</name>
<keyword evidence="3" id="KW-0201">Cytochrome c-type biogenesis</keyword>
<dbReference type="GO" id="GO:0016020">
    <property type="term" value="C:membrane"/>
    <property type="evidence" value="ECO:0007669"/>
    <property type="project" value="UniProtKB-SubCell"/>
</dbReference>
<protein>
    <submittedName>
        <fullName evidence="8">Cytochrome c biogenesis protein Ccs1</fullName>
    </submittedName>
</protein>
<organism evidence="8">
    <name type="scientific">mine drainage metagenome</name>
    <dbReference type="NCBI Taxonomy" id="410659"/>
    <lineage>
        <taxon>unclassified sequences</taxon>
        <taxon>metagenomes</taxon>
        <taxon>ecological metagenomes</taxon>
    </lineage>
</organism>
<feature type="transmembrane region" description="Helical" evidence="6">
    <location>
        <begin position="118"/>
        <end position="140"/>
    </location>
</feature>
<evidence type="ECO:0000256" key="4">
    <source>
        <dbReference type="ARBA" id="ARBA00022989"/>
    </source>
</evidence>
<evidence type="ECO:0000256" key="3">
    <source>
        <dbReference type="ARBA" id="ARBA00022748"/>
    </source>
</evidence>
<dbReference type="InterPro" id="IPR007816">
    <property type="entry name" value="ResB-like_domain"/>
</dbReference>
<evidence type="ECO:0000256" key="5">
    <source>
        <dbReference type="ARBA" id="ARBA00023136"/>
    </source>
</evidence>
<feature type="transmembrane region" description="Helical" evidence="6">
    <location>
        <begin position="489"/>
        <end position="509"/>
    </location>
</feature>